<dbReference type="RefSeq" id="WP_089417357.1">
    <property type="nucleotide sequence ID" value="NZ_CP022423.1"/>
</dbReference>
<dbReference type="KEGG" id="vff:VITFI_CDS2651"/>
<keyword evidence="1" id="KW-1133">Transmembrane helix</keyword>
<feature type="transmembrane region" description="Helical" evidence="1">
    <location>
        <begin position="26"/>
        <end position="47"/>
    </location>
</feature>
<keyword evidence="1" id="KW-0472">Membrane</keyword>
<dbReference type="AlphaFoldDB" id="A0A221KHB1"/>
<sequence>MDTPSTPHSAPTRPTSSRWWWRPLPLALIATVLLLLLASGPFLLTWLNPSPPTTPAVGMPWQVQVDADGRSEVFGLRLGVTRLADVQTHFAADLSLAVVASRDRAPTLEAYVESFRAGFITGKLVLAFDADAGWLERAPKRAVGHDVGEGGRSVRYKLSADDWAMAASARLIALSFVPSARLDEDVVQQRFGPPTERLSGPGGELQLLYPASGVAVALPPAQGESARAKSLIQYVAPAQFETLLRAPLKAASVP</sequence>
<keyword evidence="3" id="KW-1185">Reference proteome</keyword>
<evidence type="ECO:0000313" key="3">
    <source>
        <dbReference type="Proteomes" id="UP000199729"/>
    </source>
</evidence>
<evidence type="ECO:0000313" key="2">
    <source>
        <dbReference type="EMBL" id="ASM78428.1"/>
    </source>
</evidence>
<protein>
    <submittedName>
        <fullName evidence="2">Uncharacterized protein</fullName>
    </submittedName>
</protein>
<dbReference type="OrthoDB" id="7057085at2"/>
<dbReference type="Proteomes" id="UP000199729">
    <property type="component" value="Chromosome"/>
</dbReference>
<reference evidence="2 3" key="1">
    <citation type="submission" date="2017-07" db="EMBL/GenBank/DDBJ databases">
        <title>Complete Genome Sequence of the cosmetic ferment Vitreoscilla filiformis (ATCC15551).</title>
        <authorList>
            <person name="Contreras S."/>
            <person name="Sagory-Zalkind P."/>
            <person name="Blanquart H."/>
            <person name="Iltis A."/>
            <person name="Morand S.C."/>
        </authorList>
    </citation>
    <scope>NUCLEOTIDE SEQUENCE [LARGE SCALE GENOMIC DNA]</scope>
    <source>
        <strain evidence="2 3">ATCC 15551</strain>
    </source>
</reference>
<organism evidence="2 3">
    <name type="scientific">Vitreoscilla filiformis</name>
    <dbReference type="NCBI Taxonomy" id="63"/>
    <lineage>
        <taxon>Bacteria</taxon>
        <taxon>Pseudomonadati</taxon>
        <taxon>Pseudomonadota</taxon>
        <taxon>Betaproteobacteria</taxon>
        <taxon>Neisseriales</taxon>
        <taxon>Neisseriaceae</taxon>
        <taxon>Vitreoscilla</taxon>
    </lineage>
</organism>
<dbReference type="EMBL" id="CP022423">
    <property type="protein sequence ID" value="ASM78428.1"/>
    <property type="molecule type" value="Genomic_DNA"/>
</dbReference>
<proteinExistence type="predicted"/>
<keyword evidence="1" id="KW-0812">Transmembrane</keyword>
<accession>A0A221KHB1</accession>
<name>A0A221KHB1_VITFI</name>
<gene>
    <name evidence="2" type="ORF">VITFI_CDS2651</name>
</gene>
<evidence type="ECO:0000256" key="1">
    <source>
        <dbReference type="SAM" id="Phobius"/>
    </source>
</evidence>